<dbReference type="PANTHER" id="PTHR12829:SF7">
    <property type="entry name" value="N6-ADENOSINE-METHYLTRANSFERASE CATALYTIC SUBUNIT"/>
    <property type="match status" value="1"/>
</dbReference>
<evidence type="ECO:0000256" key="4">
    <source>
        <dbReference type="PROSITE-ProRule" id="PRU00489"/>
    </source>
</evidence>
<dbReference type="RefSeq" id="WP_176801526.1">
    <property type="nucleotide sequence ID" value="NZ_JABXYJ010000001.1"/>
</dbReference>
<keyword evidence="5" id="KW-0175">Coiled coil</keyword>
<dbReference type="InterPro" id="IPR029063">
    <property type="entry name" value="SAM-dependent_MTases_sf"/>
</dbReference>
<keyword evidence="1" id="KW-0489">Methyltransferase</keyword>
<dbReference type="InterPro" id="IPR036086">
    <property type="entry name" value="ParB/Sulfiredoxin_sf"/>
</dbReference>
<gene>
    <name evidence="6" type="ORF">HV832_00100</name>
</gene>
<evidence type="ECO:0000256" key="5">
    <source>
        <dbReference type="SAM" id="Coils"/>
    </source>
</evidence>
<dbReference type="Gene3D" id="1.10.10.2830">
    <property type="match status" value="1"/>
</dbReference>
<dbReference type="SUPFAM" id="SSF53335">
    <property type="entry name" value="S-adenosyl-L-methionine-dependent methyltransferases"/>
    <property type="match status" value="1"/>
</dbReference>
<keyword evidence="7" id="KW-1185">Reference proteome</keyword>
<comment type="caution">
    <text evidence="6">The sequence shown here is derived from an EMBL/GenBank/DDBJ whole genome shotgun (WGS) entry which is preliminary data.</text>
</comment>
<keyword evidence="3" id="KW-0949">S-adenosyl-L-methionine</keyword>
<keyword evidence="2" id="KW-0808">Transferase</keyword>
<dbReference type="PANTHER" id="PTHR12829">
    <property type="entry name" value="N6-ADENOSINE-METHYLTRANSFERASE"/>
    <property type="match status" value="1"/>
</dbReference>
<accession>A0A850QA90</accession>
<dbReference type="SUPFAM" id="SSF110849">
    <property type="entry name" value="ParB/Sulfiredoxin"/>
    <property type="match status" value="1"/>
</dbReference>
<evidence type="ECO:0000256" key="1">
    <source>
        <dbReference type="ARBA" id="ARBA00022603"/>
    </source>
</evidence>
<dbReference type="PROSITE" id="PS00092">
    <property type="entry name" value="N6_MTASE"/>
    <property type="match status" value="1"/>
</dbReference>
<evidence type="ECO:0000256" key="2">
    <source>
        <dbReference type="ARBA" id="ARBA00022679"/>
    </source>
</evidence>
<dbReference type="EMBL" id="JABXYJ010000001">
    <property type="protein sequence ID" value="NVO76229.1"/>
    <property type="molecule type" value="Genomic_DNA"/>
</dbReference>
<name>A0A850QA90_9BURK</name>
<evidence type="ECO:0000313" key="7">
    <source>
        <dbReference type="Proteomes" id="UP000588051"/>
    </source>
</evidence>
<dbReference type="PROSITE" id="PS51143">
    <property type="entry name" value="MT_A70"/>
    <property type="match status" value="1"/>
</dbReference>
<evidence type="ECO:0000313" key="6">
    <source>
        <dbReference type="EMBL" id="NVO76229.1"/>
    </source>
</evidence>
<protein>
    <submittedName>
        <fullName evidence="6">S-adenosylmethionine-binding protein</fullName>
    </submittedName>
</protein>
<dbReference type="InterPro" id="IPR002052">
    <property type="entry name" value="DNA_methylase_N6_adenine_CS"/>
</dbReference>
<comment type="similarity">
    <text evidence="4">Belongs to the MT-A70-like family.</text>
</comment>
<dbReference type="GO" id="GO:0032259">
    <property type="term" value="P:methylation"/>
    <property type="evidence" value="ECO:0007669"/>
    <property type="project" value="UniProtKB-KW"/>
</dbReference>
<dbReference type="GO" id="GO:0008168">
    <property type="term" value="F:methyltransferase activity"/>
    <property type="evidence" value="ECO:0007669"/>
    <property type="project" value="UniProtKB-KW"/>
</dbReference>
<dbReference type="Proteomes" id="UP000588051">
    <property type="component" value="Unassembled WGS sequence"/>
</dbReference>
<dbReference type="GO" id="GO:0003676">
    <property type="term" value="F:nucleic acid binding"/>
    <property type="evidence" value="ECO:0007669"/>
    <property type="project" value="InterPro"/>
</dbReference>
<proteinExistence type="inferred from homology"/>
<reference evidence="6 7" key="1">
    <citation type="submission" date="2020-06" db="EMBL/GenBank/DDBJ databases">
        <authorList>
            <person name="Qiu C."/>
            <person name="Liu Z."/>
        </authorList>
    </citation>
    <scope>NUCLEOTIDE SEQUENCE [LARGE SCALE GENOMIC DNA]</scope>
    <source>
        <strain evidence="6 7">EM 1</strain>
    </source>
</reference>
<sequence>MNTINTAVIEPAMKIHKAAYLFPEMTTDAFLKLKEDIRINGQQVAIIVQNGYLLDGRARYRACRELGITPILSELPETNDPIERILNSLNFHRRHLEEGQRAMIAARMANSYIGGNQYTPGTVSQKQAASDLKVSVDSLQRAKSVLNLGSTELIKAVDDGQLNVSNAAVIATLPEHAQNKVLELSEKEILEKAKALRKAKTEARRAQILEEIEAKRANNKPLDPRSGPYNVILADPPWDYMGEVAVGYPTMTLEDICAMPVNDIAAEDAVLFLWCSASLIREALAVIDAWGFTYKTQSIWDKMSAGQGVYVRVQHEILLIATRGKLPEVPPTSRPESVFAFRRREHSRKPDYCYEMIERMYPELSNKIELFCRGVPRKSWSGFGNECITDDQVLNPVMQIINAENDDVYILEEQAA</sequence>
<feature type="coiled-coil region" evidence="5">
    <location>
        <begin position="182"/>
        <end position="218"/>
    </location>
</feature>
<organism evidence="6 7">
    <name type="scientific">Undibacterium oligocarboniphilum</name>
    <dbReference type="NCBI Taxonomy" id="666702"/>
    <lineage>
        <taxon>Bacteria</taxon>
        <taxon>Pseudomonadati</taxon>
        <taxon>Pseudomonadota</taxon>
        <taxon>Betaproteobacteria</taxon>
        <taxon>Burkholderiales</taxon>
        <taxon>Oxalobacteraceae</taxon>
        <taxon>Undibacterium</taxon>
    </lineage>
</organism>
<dbReference type="Pfam" id="PF05063">
    <property type="entry name" value="MT-A70"/>
    <property type="match status" value="1"/>
</dbReference>
<dbReference type="InterPro" id="IPR007757">
    <property type="entry name" value="MT-A70-like"/>
</dbReference>
<evidence type="ECO:0000256" key="3">
    <source>
        <dbReference type="ARBA" id="ARBA00022691"/>
    </source>
</evidence>
<dbReference type="AlphaFoldDB" id="A0A850QA90"/>